<dbReference type="InterPro" id="IPR045085">
    <property type="entry name" value="HLD_clamp_pol_III_gamma_tau"/>
</dbReference>
<dbReference type="InterPro" id="IPR050238">
    <property type="entry name" value="DNA_Rep/Repair_Clamp_Loader"/>
</dbReference>
<dbReference type="CDD" id="cd18137">
    <property type="entry name" value="HLD_clamp_pol_III_gamma_tau"/>
    <property type="match status" value="1"/>
</dbReference>
<dbReference type="InterPro" id="IPR027417">
    <property type="entry name" value="P-loop_NTPase"/>
</dbReference>
<keyword evidence="6 11" id="KW-0547">Nucleotide-binding</keyword>
<dbReference type="FunFam" id="1.10.8.60:FF:000013">
    <property type="entry name" value="DNA polymerase III subunit gamma/tau"/>
    <property type="match status" value="1"/>
</dbReference>
<dbReference type="GO" id="GO:0005524">
    <property type="term" value="F:ATP binding"/>
    <property type="evidence" value="ECO:0007669"/>
    <property type="project" value="UniProtKB-KW"/>
</dbReference>
<keyword evidence="2 11" id="KW-0808">Transferase</keyword>
<evidence type="ECO:0000256" key="3">
    <source>
        <dbReference type="ARBA" id="ARBA00022695"/>
    </source>
</evidence>
<reference evidence="14" key="1">
    <citation type="journal article" date="2020" name="mSystems">
        <title>Genome- and Community-Level Interaction Insights into Carbon Utilization and Element Cycling Functions of Hydrothermarchaeota in Hydrothermal Sediment.</title>
        <authorList>
            <person name="Zhou Z."/>
            <person name="Liu Y."/>
            <person name="Xu W."/>
            <person name="Pan J."/>
            <person name="Luo Z.H."/>
            <person name="Li M."/>
        </authorList>
    </citation>
    <scope>NUCLEOTIDE SEQUENCE [LARGE SCALE GENOMIC DNA]</scope>
    <source>
        <strain evidence="14">HyVt-485</strain>
    </source>
</reference>
<dbReference type="InterPro" id="IPR012763">
    <property type="entry name" value="DNA_pol_III_sug/sutau_N"/>
</dbReference>
<comment type="caution">
    <text evidence="14">The sequence shown here is derived from an EMBL/GenBank/DDBJ whole genome shotgun (WGS) entry which is preliminary data.</text>
</comment>
<proteinExistence type="inferred from homology"/>
<dbReference type="Pfam" id="PF12169">
    <property type="entry name" value="DNA_pol3_gamma3"/>
    <property type="match status" value="1"/>
</dbReference>
<keyword evidence="7" id="KW-0862">Zinc</keyword>
<dbReference type="CDD" id="cd00009">
    <property type="entry name" value="AAA"/>
    <property type="match status" value="1"/>
</dbReference>
<evidence type="ECO:0000256" key="12">
    <source>
        <dbReference type="SAM" id="MobiDB-lite"/>
    </source>
</evidence>
<sequence length="577" mass="62635">MSDTSASSTNYQVLARKYRPMVFEDMIGQEALVKTLTNAFSSGRIAHAFMLTGVRGIGKTTTARLLARALNYEGPHDGPSVKLDPPGLHCEAINSSSHMDVMEMDAASRTGVGDIREILDSVRYAPVSARYKVYIIDEVHMLSTAAFNALLKTLEEPPDHAKFIFATTEIRKIPITVLSRCQRFDLRRVGAKELAAHLAAICAKEGAKVSEEGLAMIARAAEGSVRDGLSLLDQAIVHADKNTEISAENIRTMLGLADRTRVLDLFALAASGDAKAALVETRRQYEDGADPSLVVRDLLEICHQVSRAKVLGQDGEYDTSGDQIERLIALGETLSMGQITRLWQILMKSHDDVRTAPDPMAALEMAVLRLTVAGKLPPPEQAAALIAALEGLPKSGPSEPAPTSAPQNPGHKAAHAGPTPAMAVGDSAQPGPAPAPDTPALHIATLEALVDTMPRSETDLKYEVRKFLRPILFETGKIEFEPAPGARDDLALRLSKYLKTATGKTWLVSPSQNAKGAPSLRERDLERRARQEEFEKNHPAVKLAHELFPGVKIEFKQTEPISNVTFADFGEKEDQDQ</sequence>
<evidence type="ECO:0000259" key="13">
    <source>
        <dbReference type="SMART" id="SM00382"/>
    </source>
</evidence>
<evidence type="ECO:0000313" key="14">
    <source>
        <dbReference type="EMBL" id="HHL43259.1"/>
    </source>
</evidence>
<dbReference type="GO" id="GO:0003887">
    <property type="term" value="F:DNA-directed DNA polymerase activity"/>
    <property type="evidence" value="ECO:0007669"/>
    <property type="project" value="UniProtKB-KW"/>
</dbReference>
<dbReference type="Pfam" id="PF22608">
    <property type="entry name" value="DNAX_ATPase_lid"/>
    <property type="match status" value="1"/>
</dbReference>
<keyword evidence="8 11" id="KW-0067">ATP-binding</keyword>
<evidence type="ECO:0000256" key="5">
    <source>
        <dbReference type="ARBA" id="ARBA00022723"/>
    </source>
</evidence>
<comment type="catalytic activity">
    <reaction evidence="10 11">
        <text>DNA(n) + a 2'-deoxyribonucleoside 5'-triphosphate = DNA(n+1) + diphosphate</text>
        <dbReference type="Rhea" id="RHEA:22508"/>
        <dbReference type="Rhea" id="RHEA-COMP:17339"/>
        <dbReference type="Rhea" id="RHEA-COMP:17340"/>
        <dbReference type="ChEBI" id="CHEBI:33019"/>
        <dbReference type="ChEBI" id="CHEBI:61560"/>
        <dbReference type="ChEBI" id="CHEBI:173112"/>
        <dbReference type="EC" id="2.7.7.7"/>
    </reaction>
</comment>
<dbReference type="PANTHER" id="PTHR11669:SF0">
    <property type="entry name" value="PROTEIN STICHEL-LIKE 2"/>
    <property type="match status" value="1"/>
</dbReference>
<dbReference type="SUPFAM" id="SSF48019">
    <property type="entry name" value="post-AAA+ oligomerization domain-like"/>
    <property type="match status" value="1"/>
</dbReference>
<dbReference type="Pfam" id="PF13177">
    <property type="entry name" value="DNA_pol3_delta2"/>
    <property type="match status" value="1"/>
</dbReference>
<name>A0A7C5QS73_9PROT</name>
<accession>A0A7C5QS73</accession>
<feature type="domain" description="AAA+ ATPase" evidence="13">
    <location>
        <begin position="45"/>
        <end position="190"/>
    </location>
</feature>
<dbReference type="GO" id="GO:0046872">
    <property type="term" value="F:metal ion binding"/>
    <property type="evidence" value="ECO:0007669"/>
    <property type="project" value="UniProtKB-KW"/>
</dbReference>
<evidence type="ECO:0000256" key="1">
    <source>
        <dbReference type="ARBA" id="ARBA00006360"/>
    </source>
</evidence>
<dbReference type="NCBIfam" id="NF006585">
    <property type="entry name" value="PRK09111.1"/>
    <property type="match status" value="1"/>
</dbReference>
<dbReference type="InterPro" id="IPR008921">
    <property type="entry name" value="DNA_pol3_clamp-load_cplx_C"/>
</dbReference>
<dbReference type="InterPro" id="IPR003593">
    <property type="entry name" value="AAA+_ATPase"/>
</dbReference>
<comment type="similarity">
    <text evidence="1 11">Belongs to the DnaX/STICHEL family.</text>
</comment>
<keyword evidence="5" id="KW-0479">Metal-binding</keyword>
<keyword evidence="9 11" id="KW-0239">DNA-directed DNA polymerase</keyword>
<dbReference type="Gene3D" id="1.20.272.10">
    <property type="match status" value="1"/>
</dbReference>
<dbReference type="InterPro" id="IPR022754">
    <property type="entry name" value="DNA_pol_III_gamma-3"/>
</dbReference>
<dbReference type="Proteomes" id="UP000885830">
    <property type="component" value="Unassembled WGS sequence"/>
</dbReference>
<evidence type="ECO:0000256" key="4">
    <source>
        <dbReference type="ARBA" id="ARBA00022705"/>
    </source>
</evidence>
<dbReference type="SMART" id="SM00382">
    <property type="entry name" value="AAA"/>
    <property type="match status" value="1"/>
</dbReference>
<keyword evidence="4 11" id="KW-0235">DNA replication</keyword>
<evidence type="ECO:0000256" key="9">
    <source>
        <dbReference type="ARBA" id="ARBA00022932"/>
    </source>
</evidence>
<keyword evidence="3 11" id="KW-0548">Nucleotidyltransferase</keyword>
<dbReference type="FunFam" id="3.40.50.300:FF:000014">
    <property type="entry name" value="DNA polymerase III subunit gamma/tau"/>
    <property type="match status" value="1"/>
</dbReference>
<dbReference type="EC" id="2.7.7.7" evidence="11"/>
<dbReference type="Gene3D" id="3.40.50.300">
    <property type="entry name" value="P-loop containing nucleotide triphosphate hydrolases"/>
    <property type="match status" value="1"/>
</dbReference>
<dbReference type="FunFam" id="1.20.272.10:FF:000003">
    <property type="entry name" value="DNA polymerase III subunit gamma/tau"/>
    <property type="match status" value="1"/>
</dbReference>
<dbReference type="GO" id="GO:0009360">
    <property type="term" value="C:DNA polymerase III complex"/>
    <property type="evidence" value="ECO:0007669"/>
    <property type="project" value="InterPro"/>
</dbReference>
<evidence type="ECO:0000256" key="7">
    <source>
        <dbReference type="ARBA" id="ARBA00022833"/>
    </source>
</evidence>
<evidence type="ECO:0000256" key="10">
    <source>
        <dbReference type="ARBA" id="ARBA00049244"/>
    </source>
</evidence>
<dbReference type="Pfam" id="PF12362">
    <property type="entry name" value="DUF3646"/>
    <property type="match status" value="1"/>
</dbReference>
<comment type="function">
    <text evidence="11">DNA polymerase III is a complex, multichain enzyme responsible for most of the replicative synthesis in bacteria. This DNA polymerase also exhibits 3' to 5' exonuclease activity.</text>
</comment>
<feature type="region of interest" description="Disordered" evidence="12">
    <location>
        <begin position="393"/>
        <end position="437"/>
    </location>
</feature>
<dbReference type="AlphaFoldDB" id="A0A7C5QS73"/>
<organism evidence="14">
    <name type="scientific">Hellea balneolensis</name>
    <dbReference type="NCBI Taxonomy" id="287478"/>
    <lineage>
        <taxon>Bacteria</taxon>
        <taxon>Pseudomonadati</taxon>
        <taxon>Pseudomonadota</taxon>
        <taxon>Alphaproteobacteria</taxon>
        <taxon>Maricaulales</taxon>
        <taxon>Robiginitomaculaceae</taxon>
        <taxon>Hellea</taxon>
    </lineage>
</organism>
<dbReference type="EMBL" id="DRMJ01000338">
    <property type="protein sequence ID" value="HHL43259.1"/>
    <property type="molecule type" value="Genomic_DNA"/>
</dbReference>
<dbReference type="NCBIfam" id="TIGR02397">
    <property type="entry name" value="dnaX_nterm"/>
    <property type="match status" value="1"/>
</dbReference>
<comment type="subunit">
    <text evidence="11">DNA polymerase III contains a core (composed of alpha, epsilon and theta chains) that associates with a tau subunit. This core dimerizes to form the POLIII' complex. PolIII' associates with the gamma complex (composed of gamma, delta, delta', psi and chi chains) and with the beta chain to form the complete DNA polymerase III complex.</text>
</comment>
<dbReference type="PANTHER" id="PTHR11669">
    <property type="entry name" value="REPLICATION FACTOR C / DNA POLYMERASE III GAMMA-TAU SUBUNIT"/>
    <property type="match status" value="1"/>
</dbReference>
<protein>
    <recommendedName>
        <fullName evidence="11">DNA polymerase III subunit gamma/tau</fullName>
        <ecNumber evidence="11">2.7.7.7</ecNumber>
    </recommendedName>
</protein>
<gene>
    <name evidence="11" type="primary">dnaX</name>
    <name evidence="14" type="ORF">ENJ42_06560</name>
</gene>
<evidence type="ECO:0000256" key="2">
    <source>
        <dbReference type="ARBA" id="ARBA00022679"/>
    </source>
</evidence>
<dbReference type="GO" id="GO:0006261">
    <property type="term" value="P:DNA-templated DNA replication"/>
    <property type="evidence" value="ECO:0007669"/>
    <property type="project" value="TreeGrafter"/>
</dbReference>
<dbReference type="SUPFAM" id="SSF52540">
    <property type="entry name" value="P-loop containing nucleoside triphosphate hydrolases"/>
    <property type="match status" value="1"/>
</dbReference>
<dbReference type="InterPro" id="IPR022107">
    <property type="entry name" value="DNA_pol_III_gamma/tau_C"/>
</dbReference>
<dbReference type="GO" id="GO:0003677">
    <property type="term" value="F:DNA binding"/>
    <property type="evidence" value="ECO:0007669"/>
    <property type="project" value="InterPro"/>
</dbReference>
<evidence type="ECO:0000256" key="11">
    <source>
        <dbReference type="RuleBase" id="RU364063"/>
    </source>
</evidence>
<dbReference type="Gene3D" id="1.10.8.60">
    <property type="match status" value="1"/>
</dbReference>
<evidence type="ECO:0000256" key="8">
    <source>
        <dbReference type="ARBA" id="ARBA00022840"/>
    </source>
</evidence>
<evidence type="ECO:0000256" key="6">
    <source>
        <dbReference type="ARBA" id="ARBA00022741"/>
    </source>
</evidence>